<dbReference type="CDD" id="cd06558">
    <property type="entry name" value="crotonase-like"/>
    <property type="match status" value="1"/>
</dbReference>
<sequence>MTVRIERHGAVAHVVLARPERLNALTPEMMEQLSAATVALQLDRDVRAVLLRGEGRAFCAGADVGTMQGLDVLSGRQRIQRAHRVIAGLANLDKPVIAVVRGATVGVGWSLALACDLILASDNAKFSLVFKKIGLAPDGAAAYFLTQYIGMLRARELMMTARMVPAEEGRQLGLVNEVLPDEQLDARAVALAEELAESATFALAVGKRMFRNATQPSLEAFLDYEAQAQNLVLHSDDRKEGVAAFMEKRKPRFVGH</sequence>
<dbReference type="Pfam" id="PF00378">
    <property type="entry name" value="ECH_1"/>
    <property type="match status" value="1"/>
</dbReference>
<evidence type="ECO:0000256" key="1">
    <source>
        <dbReference type="ARBA" id="ARBA00005254"/>
    </source>
</evidence>
<dbReference type="Gene3D" id="1.10.12.10">
    <property type="entry name" value="Lyase 2-enoyl-coa Hydratase, Chain A, domain 2"/>
    <property type="match status" value="1"/>
</dbReference>
<gene>
    <name evidence="2" type="ORF">FN976_10560</name>
</gene>
<dbReference type="InterPro" id="IPR014748">
    <property type="entry name" value="Enoyl-CoA_hydra_C"/>
</dbReference>
<dbReference type="Gene3D" id="3.90.226.10">
    <property type="entry name" value="2-enoyl-CoA Hydratase, Chain A, domain 1"/>
    <property type="match status" value="1"/>
</dbReference>
<organism evidence="2 3">
    <name type="scientific">Caenimonas sedimenti</name>
    <dbReference type="NCBI Taxonomy" id="2596921"/>
    <lineage>
        <taxon>Bacteria</taxon>
        <taxon>Pseudomonadati</taxon>
        <taxon>Pseudomonadota</taxon>
        <taxon>Betaproteobacteria</taxon>
        <taxon>Burkholderiales</taxon>
        <taxon>Comamonadaceae</taxon>
        <taxon>Caenimonas</taxon>
    </lineage>
</organism>
<evidence type="ECO:0000313" key="3">
    <source>
        <dbReference type="Proteomes" id="UP000318199"/>
    </source>
</evidence>
<evidence type="ECO:0000313" key="2">
    <source>
        <dbReference type="EMBL" id="TWO71357.1"/>
    </source>
</evidence>
<dbReference type="EMBL" id="VOBQ01000008">
    <property type="protein sequence ID" value="TWO71357.1"/>
    <property type="molecule type" value="Genomic_DNA"/>
</dbReference>
<dbReference type="GO" id="GO:0003824">
    <property type="term" value="F:catalytic activity"/>
    <property type="evidence" value="ECO:0007669"/>
    <property type="project" value="UniProtKB-ARBA"/>
</dbReference>
<name>A0A562ZSH5_9BURK</name>
<dbReference type="PANTHER" id="PTHR43459">
    <property type="entry name" value="ENOYL-COA HYDRATASE"/>
    <property type="match status" value="1"/>
</dbReference>
<keyword evidence="3" id="KW-1185">Reference proteome</keyword>
<dbReference type="AlphaFoldDB" id="A0A562ZSH5"/>
<comment type="similarity">
    <text evidence="1">Belongs to the enoyl-CoA hydratase/isomerase family.</text>
</comment>
<protein>
    <submittedName>
        <fullName evidence="2">Enoyl-CoA hydratase</fullName>
    </submittedName>
</protein>
<dbReference type="OrthoDB" id="5291143at2"/>
<dbReference type="RefSeq" id="WP_145892969.1">
    <property type="nucleotide sequence ID" value="NZ_VOBQ01000008.1"/>
</dbReference>
<accession>A0A562ZSH5</accession>
<reference evidence="2 3" key="1">
    <citation type="submission" date="2019-07" db="EMBL/GenBank/DDBJ databases">
        <title>Caenimonas sedimenti sp. nov., isolated from activated sludge.</title>
        <authorList>
            <person name="Xu J."/>
        </authorList>
    </citation>
    <scope>NUCLEOTIDE SEQUENCE [LARGE SCALE GENOMIC DNA]</scope>
    <source>
        <strain evidence="2 3">HX-9-20</strain>
    </source>
</reference>
<dbReference type="InterPro" id="IPR001753">
    <property type="entry name" value="Enoyl-CoA_hydra/iso"/>
</dbReference>
<dbReference type="InterPro" id="IPR029045">
    <property type="entry name" value="ClpP/crotonase-like_dom_sf"/>
</dbReference>
<dbReference type="PANTHER" id="PTHR43459:SF1">
    <property type="entry name" value="EG:BACN32G11.4 PROTEIN"/>
    <property type="match status" value="1"/>
</dbReference>
<proteinExistence type="inferred from homology"/>
<dbReference type="Proteomes" id="UP000318199">
    <property type="component" value="Unassembled WGS sequence"/>
</dbReference>
<dbReference type="SUPFAM" id="SSF52096">
    <property type="entry name" value="ClpP/crotonase"/>
    <property type="match status" value="1"/>
</dbReference>
<comment type="caution">
    <text evidence="2">The sequence shown here is derived from an EMBL/GenBank/DDBJ whole genome shotgun (WGS) entry which is preliminary data.</text>
</comment>